<keyword evidence="1" id="KW-1133">Transmembrane helix</keyword>
<proteinExistence type="predicted"/>
<comment type="caution">
    <text evidence="3">The sequence shown here is derived from an EMBL/GenBank/DDBJ whole genome shotgun (WGS) entry which is preliminary data.</text>
</comment>
<evidence type="ECO:0000313" key="3">
    <source>
        <dbReference type="EMBL" id="MXP33217.1"/>
    </source>
</evidence>
<reference evidence="3 4" key="1">
    <citation type="submission" date="2019-12" db="EMBL/GenBank/DDBJ databases">
        <title>Genomic-based taxomic classification of the family Erythrobacteraceae.</title>
        <authorList>
            <person name="Xu L."/>
        </authorList>
    </citation>
    <scope>NUCLEOTIDE SEQUENCE [LARGE SCALE GENOMIC DNA]</scope>
    <source>
        <strain evidence="3 4">JCM 16677</strain>
    </source>
</reference>
<feature type="transmembrane region" description="Helical" evidence="1">
    <location>
        <begin position="52"/>
        <end position="80"/>
    </location>
</feature>
<feature type="transmembrane region" description="Helical" evidence="1">
    <location>
        <begin position="92"/>
        <end position="109"/>
    </location>
</feature>
<dbReference type="EMBL" id="WTYE01000001">
    <property type="protein sequence ID" value="MXP30457.1"/>
    <property type="molecule type" value="Genomic_DNA"/>
</dbReference>
<evidence type="ECO:0000313" key="2">
    <source>
        <dbReference type="EMBL" id="MXP30457.1"/>
    </source>
</evidence>
<organism evidence="3 4">
    <name type="scientific">Parerythrobacter jejuensis</name>
    <dbReference type="NCBI Taxonomy" id="795812"/>
    <lineage>
        <taxon>Bacteria</taxon>
        <taxon>Pseudomonadati</taxon>
        <taxon>Pseudomonadota</taxon>
        <taxon>Alphaproteobacteria</taxon>
        <taxon>Sphingomonadales</taxon>
        <taxon>Erythrobacteraceae</taxon>
        <taxon>Parerythrobacter</taxon>
    </lineage>
</organism>
<dbReference type="Proteomes" id="UP000446786">
    <property type="component" value="Unassembled WGS sequence"/>
</dbReference>
<name>A0A845AV97_9SPHN</name>
<accession>A0A845AV97</accession>
<evidence type="ECO:0000256" key="1">
    <source>
        <dbReference type="SAM" id="Phobius"/>
    </source>
</evidence>
<dbReference type="EMBL" id="WTYE01000001">
    <property type="protein sequence ID" value="MXP33217.1"/>
    <property type="molecule type" value="Genomic_DNA"/>
</dbReference>
<protein>
    <submittedName>
        <fullName evidence="3">Uncharacterized protein</fullName>
    </submittedName>
</protein>
<sequence>MLVTNAGPAETRGASIFKSDGAADGAASGTAKGAIPANYLTKLLTLFPTEIVGIYTAMVAIWGQSTWWIATASLLALLILRYVMLKADGKKLLWQAYLVSIVSFILWLFVQKDAFVVDMLQDFGTPEEIQKAASALAVFWAGIMPAITKLEAKE</sequence>
<dbReference type="AlphaFoldDB" id="A0A845AV97"/>
<keyword evidence="4" id="KW-1185">Reference proteome</keyword>
<evidence type="ECO:0000313" key="4">
    <source>
        <dbReference type="Proteomes" id="UP000446786"/>
    </source>
</evidence>
<keyword evidence="1" id="KW-0812">Transmembrane</keyword>
<keyword evidence="1" id="KW-0472">Membrane</keyword>
<gene>
    <name evidence="2" type="ORF">GRI94_01330</name>
    <name evidence="3" type="ORF">GRI94_15420</name>
</gene>